<feature type="domain" description="Ionotropic glutamate receptor C-terminal" evidence="14">
    <location>
        <begin position="26"/>
        <end position="243"/>
    </location>
</feature>
<dbReference type="SMART" id="SM00079">
    <property type="entry name" value="PBPe"/>
    <property type="match status" value="1"/>
</dbReference>
<evidence type="ECO:0000313" key="15">
    <source>
        <dbReference type="EMBL" id="EYU38151.1"/>
    </source>
</evidence>
<dbReference type="InterPro" id="IPR001320">
    <property type="entry name" value="Iontro_rcpt_C"/>
</dbReference>
<evidence type="ECO:0000256" key="3">
    <source>
        <dbReference type="ARBA" id="ARBA00022448"/>
    </source>
</evidence>
<evidence type="ECO:0000256" key="1">
    <source>
        <dbReference type="ARBA" id="ARBA00004141"/>
    </source>
</evidence>
<dbReference type="InterPro" id="IPR015683">
    <property type="entry name" value="Ionotropic_Glu_rcpt"/>
</dbReference>
<dbReference type="GO" id="GO:0038023">
    <property type="term" value="F:signaling receptor activity"/>
    <property type="evidence" value="ECO:0000318"/>
    <property type="project" value="GO_Central"/>
</dbReference>
<proteinExistence type="inferred from homology"/>
<dbReference type="FunFam" id="3.40.190.10:FF:000195">
    <property type="entry name" value="Glutamate receptor 2.7"/>
    <property type="match status" value="1"/>
</dbReference>
<evidence type="ECO:0000256" key="7">
    <source>
        <dbReference type="ARBA" id="ARBA00023065"/>
    </source>
</evidence>
<dbReference type="Proteomes" id="UP000030748">
    <property type="component" value="Unassembled WGS sequence"/>
</dbReference>
<keyword evidence="3" id="KW-0813">Transport</keyword>
<feature type="transmembrane region" description="Helical" evidence="13">
    <location>
        <begin position="54"/>
        <end position="72"/>
    </location>
</feature>
<dbReference type="FunFam" id="1.10.287.70:FF:000037">
    <property type="entry name" value="Glutamate receptor"/>
    <property type="match status" value="1"/>
</dbReference>
<keyword evidence="6 13" id="KW-1133">Transmembrane helix</keyword>
<keyword evidence="4 13" id="KW-0812">Transmembrane</keyword>
<gene>
    <name evidence="15" type="ORF">MIMGU_mgv1a010210mg</name>
</gene>
<dbReference type="KEGG" id="egt:105957191"/>
<evidence type="ECO:0000313" key="16">
    <source>
        <dbReference type="Proteomes" id="UP000030748"/>
    </source>
</evidence>
<keyword evidence="5" id="KW-0732">Signal</keyword>
<evidence type="ECO:0000256" key="5">
    <source>
        <dbReference type="ARBA" id="ARBA00022729"/>
    </source>
</evidence>
<reference evidence="15 16" key="1">
    <citation type="journal article" date="2013" name="Proc. Natl. Acad. Sci. U.S.A.">
        <title>Fine-scale variation in meiotic recombination in Mimulus inferred from population shotgun sequencing.</title>
        <authorList>
            <person name="Hellsten U."/>
            <person name="Wright K.M."/>
            <person name="Jenkins J."/>
            <person name="Shu S."/>
            <person name="Yuan Y."/>
            <person name="Wessler S.R."/>
            <person name="Schmutz J."/>
            <person name="Willis J.H."/>
            <person name="Rokhsar D.S."/>
        </authorList>
    </citation>
    <scope>NUCLEOTIDE SEQUENCE [LARGE SCALE GENOMIC DNA]</scope>
    <source>
        <strain evidence="16">cv. DUN x IM62</strain>
    </source>
</reference>
<evidence type="ECO:0000256" key="4">
    <source>
        <dbReference type="ARBA" id="ARBA00022692"/>
    </source>
</evidence>
<keyword evidence="11" id="KW-1071">Ligand-gated ion channel</keyword>
<dbReference type="GO" id="GO:0005886">
    <property type="term" value="C:plasma membrane"/>
    <property type="evidence" value="ECO:0000318"/>
    <property type="project" value="GO_Central"/>
</dbReference>
<evidence type="ECO:0000256" key="12">
    <source>
        <dbReference type="ARBA" id="ARBA00023303"/>
    </source>
</evidence>
<evidence type="ECO:0000256" key="8">
    <source>
        <dbReference type="ARBA" id="ARBA00023136"/>
    </source>
</evidence>
<dbReference type="Pfam" id="PF00060">
    <property type="entry name" value="Lig_chan"/>
    <property type="match status" value="1"/>
</dbReference>
<evidence type="ECO:0000256" key="11">
    <source>
        <dbReference type="ARBA" id="ARBA00023286"/>
    </source>
</evidence>
<keyword evidence="9" id="KW-0675">Receptor</keyword>
<dbReference type="PANTHER" id="PTHR18966">
    <property type="entry name" value="IONOTROPIC GLUTAMATE RECEPTOR"/>
    <property type="match status" value="1"/>
</dbReference>
<sequence>MVVPVEDDKRGNKSLFLKPLTRNMWFLTVASFVSIGIMVYIFERPINKEFRGPLGYELGMIFWFPVSTVFFAHREKVVRNSARFVLIVWFFAVFVLTQSYSASLTSMLTVQKLQPTVTDINVLIRNKEKVGYSHTSFIFGFLKSKFNESQLISFDTSEQMDELLSKGSSNGGIAAAFHEIPYIKLFLGKYCSKYMLVGPTYKSDGFGFVFPKDSPLIPDVSRTVLNVTEGQKMVEIEERWLGDKTKCVDPDTLLRPEGLGVSSFQIIFYLVAAIGLATITKYILEYRCKKPEIKDDERPVILANIHELHKLLTKFNNRN</sequence>
<feature type="transmembrane region" description="Helical" evidence="13">
    <location>
        <begin position="84"/>
        <end position="102"/>
    </location>
</feature>
<evidence type="ECO:0000256" key="9">
    <source>
        <dbReference type="ARBA" id="ARBA00023170"/>
    </source>
</evidence>
<keyword evidence="8 13" id="KW-0472">Membrane</keyword>
<keyword evidence="16" id="KW-1185">Reference proteome</keyword>
<dbReference type="EMBL" id="KI630505">
    <property type="protein sequence ID" value="EYU38151.1"/>
    <property type="molecule type" value="Genomic_DNA"/>
</dbReference>
<dbReference type="OrthoDB" id="5984008at2759"/>
<feature type="transmembrane region" description="Helical" evidence="13">
    <location>
        <begin position="266"/>
        <end position="284"/>
    </location>
</feature>
<evidence type="ECO:0000256" key="6">
    <source>
        <dbReference type="ARBA" id="ARBA00022989"/>
    </source>
</evidence>
<keyword evidence="12" id="KW-0407">Ion channel</keyword>
<comment type="similarity">
    <text evidence="2">Belongs to the glutamate-gated ion channel (TC 1.A.10.1) family.</text>
</comment>
<dbReference type="SUPFAM" id="SSF53850">
    <property type="entry name" value="Periplasmic binding protein-like II"/>
    <property type="match status" value="1"/>
</dbReference>
<evidence type="ECO:0000256" key="2">
    <source>
        <dbReference type="ARBA" id="ARBA00008685"/>
    </source>
</evidence>
<comment type="subcellular location">
    <subcellularLocation>
        <location evidence="1">Membrane</location>
        <topology evidence="1">Multi-pass membrane protein</topology>
    </subcellularLocation>
</comment>
<organism evidence="15 16">
    <name type="scientific">Erythranthe guttata</name>
    <name type="common">Yellow monkey flower</name>
    <name type="synonym">Mimulus guttatus</name>
    <dbReference type="NCBI Taxonomy" id="4155"/>
    <lineage>
        <taxon>Eukaryota</taxon>
        <taxon>Viridiplantae</taxon>
        <taxon>Streptophyta</taxon>
        <taxon>Embryophyta</taxon>
        <taxon>Tracheophyta</taxon>
        <taxon>Spermatophyta</taxon>
        <taxon>Magnoliopsida</taxon>
        <taxon>eudicotyledons</taxon>
        <taxon>Gunneridae</taxon>
        <taxon>Pentapetalae</taxon>
        <taxon>asterids</taxon>
        <taxon>lamiids</taxon>
        <taxon>Lamiales</taxon>
        <taxon>Phrymaceae</taxon>
        <taxon>Erythranthe</taxon>
    </lineage>
</organism>
<dbReference type="eggNOG" id="KOG1052">
    <property type="taxonomic scope" value="Eukaryota"/>
</dbReference>
<dbReference type="Gene3D" id="1.10.287.70">
    <property type="match status" value="1"/>
</dbReference>
<dbReference type="GO" id="GO:0015276">
    <property type="term" value="F:ligand-gated monoatomic ion channel activity"/>
    <property type="evidence" value="ECO:0000318"/>
    <property type="project" value="GO_Central"/>
</dbReference>
<evidence type="ECO:0000259" key="14">
    <source>
        <dbReference type="SMART" id="SM00079"/>
    </source>
</evidence>
<feature type="transmembrane region" description="Helical" evidence="13">
    <location>
        <begin position="23"/>
        <end position="42"/>
    </location>
</feature>
<protein>
    <recommendedName>
        <fullName evidence="14">Ionotropic glutamate receptor C-terminal domain-containing protein</fullName>
    </recommendedName>
</protein>
<keyword evidence="10" id="KW-0325">Glycoprotein</keyword>
<keyword evidence="7" id="KW-0406">Ion transport</keyword>
<dbReference type="OMA" id="VEIEERW"/>
<evidence type="ECO:0000256" key="10">
    <source>
        <dbReference type="ARBA" id="ARBA00023180"/>
    </source>
</evidence>
<name>A0A022RD29_ERYGU</name>
<dbReference type="AlphaFoldDB" id="A0A022RD29"/>
<accession>A0A022RD29</accession>
<evidence type="ECO:0000256" key="13">
    <source>
        <dbReference type="SAM" id="Phobius"/>
    </source>
</evidence>
<dbReference type="Gene3D" id="3.40.190.10">
    <property type="entry name" value="Periplasmic binding protein-like II"/>
    <property type="match status" value="1"/>
</dbReference>